<protein>
    <submittedName>
        <fullName evidence="1">Uncharacterized protein</fullName>
    </submittedName>
</protein>
<evidence type="ECO:0000313" key="2">
    <source>
        <dbReference type="Proteomes" id="UP000886595"/>
    </source>
</evidence>
<sequence length="106" mass="12039">MSLDHVSTEFAAFPAVTPRRYRRSSPACSLHTVSLTRLSSRYVFPQTRALTSSFSESSRRESTSSRSKMVSKLDCVVFCGSSTYPLFVLLRHALQDLQPFHRKPPR</sequence>
<organism evidence="1 2">
    <name type="scientific">Brassica carinata</name>
    <name type="common">Ethiopian mustard</name>
    <name type="synonym">Abyssinian cabbage</name>
    <dbReference type="NCBI Taxonomy" id="52824"/>
    <lineage>
        <taxon>Eukaryota</taxon>
        <taxon>Viridiplantae</taxon>
        <taxon>Streptophyta</taxon>
        <taxon>Embryophyta</taxon>
        <taxon>Tracheophyta</taxon>
        <taxon>Spermatophyta</taxon>
        <taxon>Magnoliopsida</taxon>
        <taxon>eudicotyledons</taxon>
        <taxon>Gunneridae</taxon>
        <taxon>Pentapetalae</taxon>
        <taxon>rosids</taxon>
        <taxon>malvids</taxon>
        <taxon>Brassicales</taxon>
        <taxon>Brassicaceae</taxon>
        <taxon>Brassiceae</taxon>
        <taxon>Brassica</taxon>
    </lineage>
</organism>
<dbReference type="EMBL" id="JAAMPC010000001">
    <property type="protein sequence ID" value="KAG2333391.1"/>
    <property type="molecule type" value="Genomic_DNA"/>
</dbReference>
<gene>
    <name evidence="1" type="ORF">Bca52824_004571</name>
</gene>
<name>A0A8X7WNB7_BRACI</name>
<dbReference type="OrthoDB" id="10565917at2759"/>
<proteinExistence type="predicted"/>
<comment type="caution">
    <text evidence="1">The sequence shown here is derived from an EMBL/GenBank/DDBJ whole genome shotgun (WGS) entry which is preliminary data.</text>
</comment>
<dbReference type="AlphaFoldDB" id="A0A8X7WNB7"/>
<accession>A0A8X7WNB7</accession>
<dbReference type="Proteomes" id="UP000886595">
    <property type="component" value="Unassembled WGS sequence"/>
</dbReference>
<keyword evidence="2" id="KW-1185">Reference proteome</keyword>
<reference evidence="1 2" key="1">
    <citation type="submission" date="2020-02" db="EMBL/GenBank/DDBJ databases">
        <authorList>
            <person name="Ma Q."/>
            <person name="Huang Y."/>
            <person name="Song X."/>
            <person name="Pei D."/>
        </authorList>
    </citation>
    <scope>NUCLEOTIDE SEQUENCE [LARGE SCALE GENOMIC DNA]</scope>
    <source>
        <strain evidence="1">Sxm20200214</strain>
        <tissue evidence="1">Leaf</tissue>
    </source>
</reference>
<evidence type="ECO:0000313" key="1">
    <source>
        <dbReference type="EMBL" id="KAG2333391.1"/>
    </source>
</evidence>